<evidence type="ECO:0000259" key="3">
    <source>
        <dbReference type="SMART" id="SM00093"/>
    </source>
</evidence>
<dbReference type="InterPro" id="IPR042178">
    <property type="entry name" value="Serpin_sf_1"/>
</dbReference>
<dbReference type="GO" id="GO:0004867">
    <property type="term" value="F:serine-type endopeptidase inhibitor activity"/>
    <property type="evidence" value="ECO:0000318"/>
    <property type="project" value="GO_Central"/>
</dbReference>
<dbReference type="GeneID" id="115917949"/>
<dbReference type="Gene3D" id="3.30.497.10">
    <property type="entry name" value="Antithrombin, subunit I, domain 2"/>
    <property type="match status" value="1"/>
</dbReference>
<dbReference type="AlphaFoldDB" id="A0A7M7GRI8"/>
<evidence type="ECO:0000256" key="1">
    <source>
        <dbReference type="ARBA" id="ARBA00009500"/>
    </source>
</evidence>
<feature type="domain" description="Serpin" evidence="3">
    <location>
        <begin position="40"/>
        <end position="407"/>
    </location>
</feature>
<dbReference type="Gene3D" id="2.30.39.10">
    <property type="entry name" value="Alpha-1-antitrypsin, domain 1"/>
    <property type="match status" value="1"/>
</dbReference>
<organism evidence="4 5">
    <name type="scientific">Strongylocentrotus purpuratus</name>
    <name type="common">Purple sea urchin</name>
    <dbReference type="NCBI Taxonomy" id="7668"/>
    <lineage>
        <taxon>Eukaryota</taxon>
        <taxon>Metazoa</taxon>
        <taxon>Echinodermata</taxon>
        <taxon>Eleutherozoa</taxon>
        <taxon>Echinozoa</taxon>
        <taxon>Echinoidea</taxon>
        <taxon>Euechinoidea</taxon>
        <taxon>Echinacea</taxon>
        <taxon>Camarodonta</taxon>
        <taxon>Echinidea</taxon>
        <taxon>Strongylocentrotidae</taxon>
        <taxon>Strongylocentrotus</taxon>
    </lineage>
</organism>
<dbReference type="EnsemblMetazoa" id="XM_003730927">
    <property type="protein sequence ID" value="XP_003730975"/>
    <property type="gene ID" value="LOC115917949"/>
</dbReference>
<dbReference type="KEGG" id="spu:115917949"/>
<keyword evidence="5" id="KW-1185">Reference proteome</keyword>
<evidence type="ECO:0000313" key="5">
    <source>
        <dbReference type="Proteomes" id="UP000007110"/>
    </source>
</evidence>
<evidence type="ECO:0000256" key="2">
    <source>
        <dbReference type="RuleBase" id="RU000411"/>
    </source>
</evidence>
<comment type="similarity">
    <text evidence="1 2">Belongs to the serpin family.</text>
</comment>
<dbReference type="InterPro" id="IPR000215">
    <property type="entry name" value="Serpin_fam"/>
</dbReference>
<accession>A0A7M7GRI8</accession>
<dbReference type="RefSeq" id="XP_003730975.1">
    <property type="nucleotide sequence ID" value="XM_003730927.3"/>
</dbReference>
<dbReference type="SMART" id="SM00093">
    <property type="entry name" value="SERPIN"/>
    <property type="match status" value="1"/>
</dbReference>
<dbReference type="InterPro" id="IPR023796">
    <property type="entry name" value="Serpin_dom"/>
</dbReference>
<dbReference type="PROSITE" id="PS00284">
    <property type="entry name" value="SERPIN"/>
    <property type="match status" value="1"/>
</dbReference>
<reference evidence="4" key="2">
    <citation type="submission" date="2021-01" db="UniProtKB">
        <authorList>
            <consortium name="EnsemblMetazoa"/>
        </authorList>
    </citation>
    <scope>IDENTIFICATION</scope>
</reference>
<dbReference type="GO" id="GO:0005615">
    <property type="term" value="C:extracellular space"/>
    <property type="evidence" value="ECO:0000318"/>
    <property type="project" value="GO_Central"/>
</dbReference>
<dbReference type="PANTHER" id="PTHR11461">
    <property type="entry name" value="SERINE PROTEASE INHIBITOR, SERPIN"/>
    <property type="match status" value="1"/>
</dbReference>
<dbReference type="SUPFAM" id="SSF56574">
    <property type="entry name" value="Serpins"/>
    <property type="match status" value="1"/>
</dbReference>
<dbReference type="Proteomes" id="UP000007110">
    <property type="component" value="Unassembled WGS sequence"/>
</dbReference>
<dbReference type="InterPro" id="IPR042185">
    <property type="entry name" value="Serpin_sf_2"/>
</dbReference>
<dbReference type="Pfam" id="PF00079">
    <property type="entry name" value="Serpin"/>
    <property type="match status" value="1"/>
</dbReference>
<dbReference type="PANTHER" id="PTHR11461:SF211">
    <property type="entry name" value="GH10112P-RELATED"/>
    <property type="match status" value="1"/>
</dbReference>
<dbReference type="FunCoup" id="A0A7M7GRI8">
    <property type="interactions" value="128"/>
</dbReference>
<dbReference type="FunFam" id="3.30.497.10:FF:000052">
    <property type="entry name" value="Serpin, putative"/>
    <property type="match status" value="1"/>
</dbReference>
<sequence>MGNCAVVCGSEYIRDMAFSEQQDTSGQLVQLSSANIGFALDLYQTLQDERRGTNLFFSPLSISTALAMTQLGARGDTATQIADIFRFNQIDQDKLHGTFKELNNLLYQTDSGYKLHSANRLYGKSGYNFVQSFVEESASYYGAAIEAVNNFAAPITTQSINDWVSKQTEDKIKNLIAPGILNDLTRLVLVNAIYFKANWQSEFLTFDTTQDTFKVFDEREKVPVSLMIQEGRFALAVDNTNDCLVLEMPYKGHNMSLLIALPTKDDGLGQLETKLSVDVLQSWDAGLKSRKVKVLLPKFKLEATFPLKEVLKRMGMPDAFDEDRANFEGISGDREFHISAVIHKASVYINEKGSEAAAATAVMMLDGCPLPSERKKLFLFRADHPFLFMIRHRSTKSVLFMGRMMDPS</sequence>
<dbReference type="OMA" id="TPMFVAD"/>
<dbReference type="InParanoid" id="A0A7M7GRI8"/>
<dbReference type="OrthoDB" id="671595at2759"/>
<protein>
    <recommendedName>
        <fullName evidence="3">Serpin domain-containing protein</fullName>
    </recommendedName>
</protein>
<proteinExistence type="inferred from homology"/>
<dbReference type="CDD" id="cd00172">
    <property type="entry name" value="serpin"/>
    <property type="match status" value="1"/>
</dbReference>
<dbReference type="FunFam" id="3.30.497.10:FF:000001">
    <property type="entry name" value="Serine protease inhibitor"/>
    <property type="match status" value="1"/>
</dbReference>
<reference evidence="5" key="1">
    <citation type="submission" date="2015-02" db="EMBL/GenBank/DDBJ databases">
        <title>Genome sequencing for Strongylocentrotus purpuratus.</title>
        <authorList>
            <person name="Murali S."/>
            <person name="Liu Y."/>
            <person name="Vee V."/>
            <person name="English A."/>
            <person name="Wang M."/>
            <person name="Skinner E."/>
            <person name="Han Y."/>
            <person name="Muzny D.M."/>
            <person name="Worley K.C."/>
            <person name="Gibbs R.A."/>
        </authorList>
    </citation>
    <scope>NUCLEOTIDE SEQUENCE</scope>
</reference>
<dbReference type="InterPro" id="IPR023795">
    <property type="entry name" value="Serpin_CS"/>
</dbReference>
<dbReference type="InterPro" id="IPR036186">
    <property type="entry name" value="Serpin_sf"/>
</dbReference>
<evidence type="ECO:0000313" key="4">
    <source>
        <dbReference type="EnsemblMetazoa" id="XP_003730975"/>
    </source>
</evidence>
<name>A0A7M7GRI8_STRPU</name>